<name>A0A822ZG07_NELNU</name>
<accession>A0A822ZG07</accession>
<keyword evidence="2" id="KW-1185">Reference proteome</keyword>
<proteinExistence type="predicted"/>
<sequence length="110" mass="12687">MDDVIVIEKILRSMTPKFDYVVCSIEESNEIDYLSIDELQSNLFVHEQRIIGHVMEEQVLKVSQENNSPSRGRGRGSYREQGNIANFAEAKEEMLLMAYVTMQEDTVDKL</sequence>
<dbReference type="EMBL" id="DUZY01000005">
    <property type="protein sequence ID" value="DAD41976.1"/>
    <property type="molecule type" value="Genomic_DNA"/>
</dbReference>
<comment type="caution">
    <text evidence="1">The sequence shown here is derived from an EMBL/GenBank/DDBJ whole genome shotgun (WGS) entry which is preliminary data.</text>
</comment>
<gene>
    <name evidence="1" type="ORF">HUJ06_016299</name>
</gene>
<reference evidence="1 2" key="1">
    <citation type="journal article" date="2020" name="Mol. Biol. Evol.">
        <title>Distinct Expression and Methylation Patterns for Genes with Different Fates following a Single Whole-Genome Duplication in Flowering Plants.</title>
        <authorList>
            <person name="Shi T."/>
            <person name="Rahmani R.S."/>
            <person name="Gugger P.F."/>
            <person name="Wang M."/>
            <person name="Li H."/>
            <person name="Zhang Y."/>
            <person name="Li Z."/>
            <person name="Wang Q."/>
            <person name="Van de Peer Y."/>
            <person name="Marchal K."/>
            <person name="Chen J."/>
        </authorList>
    </citation>
    <scope>NUCLEOTIDE SEQUENCE [LARGE SCALE GENOMIC DNA]</scope>
    <source>
        <tissue evidence="1">Leaf</tissue>
    </source>
</reference>
<organism evidence="1 2">
    <name type="scientific">Nelumbo nucifera</name>
    <name type="common">Sacred lotus</name>
    <dbReference type="NCBI Taxonomy" id="4432"/>
    <lineage>
        <taxon>Eukaryota</taxon>
        <taxon>Viridiplantae</taxon>
        <taxon>Streptophyta</taxon>
        <taxon>Embryophyta</taxon>
        <taxon>Tracheophyta</taxon>
        <taxon>Spermatophyta</taxon>
        <taxon>Magnoliopsida</taxon>
        <taxon>Proteales</taxon>
        <taxon>Nelumbonaceae</taxon>
        <taxon>Nelumbo</taxon>
    </lineage>
</organism>
<evidence type="ECO:0008006" key="3">
    <source>
        <dbReference type="Google" id="ProtNLM"/>
    </source>
</evidence>
<dbReference type="AlphaFoldDB" id="A0A822ZG07"/>
<dbReference type="Proteomes" id="UP000607653">
    <property type="component" value="Unassembled WGS sequence"/>
</dbReference>
<protein>
    <recommendedName>
        <fullName evidence="3">Retrovirus-related Pol polyprotein from transposon TNT 1-94</fullName>
    </recommendedName>
</protein>
<evidence type="ECO:0000313" key="2">
    <source>
        <dbReference type="Proteomes" id="UP000607653"/>
    </source>
</evidence>
<evidence type="ECO:0000313" key="1">
    <source>
        <dbReference type="EMBL" id="DAD41976.1"/>
    </source>
</evidence>